<accession>A0A4Q4Z145</accession>
<organism evidence="2 3">
    <name type="scientific">Nocardioides guangzhouensis</name>
    <dbReference type="NCBI Taxonomy" id="2497878"/>
    <lineage>
        <taxon>Bacteria</taxon>
        <taxon>Bacillati</taxon>
        <taxon>Actinomycetota</taxon>
        <taxon>Actinomycetes</taxon>
        <taxon>Propionibacteriales</taxon>
        <taxon>Nocardioidaceae</taxon>
        <taxon>Nocardioides</taxon>
    </lineage>
</organism>
<sequence>MRRISGLAALVGAGFFAIKSVGVLATGEQVPFLFEAAPAVLGLCVLTLPGALGITGGRSAVVAMVGGMVIAVGVAALVADAAGEDWGPGLGLAMLGASVGAVIAGWGRQDWTDGALLVAGLMPVPALALGGILQLADDRLLEVGLLLIAAAWAWVGVRLLRMPRR</sequence>
<feature type="transmembrane region" description="Helical" evidence="1">
    <location>
        <begin position="114"/>
        <end position="134"/>
    </location>
</feature>
<keyword evidence="3" id="KW-1185">Reference proteome</keyword>
<evidence type="ECO:0000313" key="2">
    <source>
        <dbReference type="EMBL" id="RYP81048.1"/>
    </source>
</evidence>
<keyword evidence="1" id="KW-1133">Transmembrane helix</keyword>
<gene>
    <name evidence="2" type="ORF">EKO23_24130</name>
</gene>
<evidence type="ECO:0000256" key="1">
    <source>
        <dbReference type="SAM" id="Phobius"/>
    </source>
</evidence>
<evidence type="ECO:0000313" key="3">
    <source>
        <dbReference type="Proteomes" id="UP000295198"/>
    </source>
</evidence>
<keyword evidence="1" id="KW-0472">Membrane</keyword>
<protein>
    <submittedName>
        <fullName evidence="2">Uncharacterized protein</fullName>
    </submittedName>
</protein>
<name>A0A4Q4Z145_9ACTN</name>
<proteinExistence type="predicted"/>
<dbReference type="AlphaFoldDB" id="A0A4Q4Z145"/>
<dbReference type="Proteomes" id="UP000295198">
    <property type="component" value="Unassembled WGS sequence"/>
</dbReference>
<feature type="transmembrane region" description="Helical" evidence="1">
    <location>
        <begin position="35"/>
        <end position="54"/>
    </location>
</feature>
<comment type="caution">
    <text evidence="2">The sequence shown here is derived from an EMBL/GenBank/DDBJ whole genome shotgun (WGS) entry which is preliminary data.</text>
</comment>
<keyword evidence="1" id="KW-0812">Transmembrane</keyword>
<feature type="transmembrane region" description="Helical" evidence="1">
    <location>
        <begin position="89"/>
        <end position="107"/>
    </location>
</feature>
<feature type="transmembrane region" description="Helical" evidence="1">
    <location>
        <begin position="140"/>
        <end position="160"/>
    </location>
</feature>
<reference evidence="2 3" key="1">
    <citation type="submission" date="2019-01" db="EMBL/GenBank/DDBJ databases">
        <title>Nocardioides guangzhouensis sp. nov., an actinobacterium isolated from soil.</title>
        <authorList>
            <person name="Fu Y."/>
            <person name="Cai Y."/>
            <person name="Lin Z."/>
            <person name="Chen P."/>
        </authorList>
    </citation>
    <scope>NUCLEOTIDE SEQUENCE [LARGE SCALE GENOMIC DNA]</scope>
    <source>
        <strain evidence="2 3">130</strain>
    </source>
</reference>
<dbReference type="EMBL" id="SDKM01000080">
    <property type="protein sequence ID" value="RYP81048.1"/>
    <property type="molecule type" value="Genomic_DNA"/>
</dbReference>
<dbReference type="OrthoDB" id="9814020at2"/>
<feature type="transmembrane region" description="Helical" evidence="1">
    <location>
        <begin position="61"/>
        <end position="83"/>
    </location>
</feature>
<dbReference type="RefSeq" id="WP_134721037.1">
    <property type="nucleotide sequence ID" value="NZ_SDKM01000080.1"/>
</dbReference>